<sequence length="97" mass="11256">FCNDGVNANYSLFRGSLLQCFCSFISLNCMYVFFLLHLHLPTHWPRTLLRLISKQRNLKHRSHPPPNPHSNRLGQLKPPSRTKRVTGKRSSQKRTGT</sequence>
<reference evidence="3" key="2">
    <citation type="submission" date="2025-09" db="UniProtKB">
        <authorList>
            <consortium name="Ensembl"/>
        </authorList>
    </citation>
    <scope>IDENTIFICATION</scope>
</reference>
<keyword evidence="2" id="KW-0812">Transmembrane</keyword>
<keyword evidence="2" id="KW-1133">Transmembrane helix</keyword>
<organism evidence="3 4">
    <name type="scientific">Zonotrichia albicollis</name>
    <name type="common">White-throated sparrow</name>
    <name type="synonym">Fringilla albicollis</name>
    <dbReference type="NCBI Taxonomy" id="44394"/>
    <lineage>
        <taxon>Eukaryota</taxon>
        <taxon>Metazoa</taxon>
        <taxon>Chordata</taxon>
        <taxon>Craniata</taxon>
        <taxon>Vertebrata</taxon>
        <taxon>Euteleostomi</taxon>
        <taxon>Archelosauria</taxon>
        <taxon>Archosauria</taxon>
        <taxon>Dinosauria</taxon>
        <taxon>Saurischia</taxon>
        <taxon>Theropoda</taxon>
        <taxon>Coelurosauria</taxon>
        <taxon>Aves</taxon>
        <taxon>Neognathae</taxon>
        <taxon>Neoaves</taxon>
        <taxon>Telluraves</taxon>
        <taxon>Australaves</taxon>
        <taxon>Passeriformes</taxon>
        <taxon>Passerellidae</taxon>
        <taxon>Zonotrichia</taxon>
    </lineage>
</organism>
<dbReference type="Proteomes" id="UP000694413">
    <property type="component" value="Unassembled WGS sequence"/>
</dbReference>
<keyword evidence="4" id="KW-1185">Reference proteome</keyword>
<feature type="region of interest" description="Disordered" evidence="1">
    <location>
        <begin position="55"/>
        <end position="97"/>
    </location>
</feature>
<evidence type="ECO:0000313" key="3">
    <source>
        <dbReference type="Ensembl" id="ENSZALP00000013686.1"/>
    </source>
</evidence>
<reference evidence="3" key="1">
    <citation type="submission" date="2025-08" db="UniProtKB">
        <authorList>
            <consortium name="Ensembl"/>
        </authorList>
    </citation>
    <scope>IDENTIFICATION</scope>
</reference>
<feature type="transmembrane region" description="Helical" evidence="2">
    <location>
        <begin position="16"/>
        <end position="40"/>
    </location>
</feature>
<evidence type="ECO:0000256" key="1">
    <source>
        <dbReference type="SAM" id="MobiDB-lite"/>
    </source>
</evidence>
<dbReference type="AlphaFoldDB" id="A0A8D2QGA9"/>
<keyword evidence="2" id="KW-0472">Membrane</keyword>
<feature type="compositionally biased region" description="Basic residues" evidence="1">
    <location>
        <begin position="80"/>
        <end position="97"/>
    </location>
</feature>
<dbReference type="Ensembl" id="ENSZALT00000018660.1">
    <property type="protein sequence ID" value="ENSZALP00000013686.1"/>
    <property type="gene ID" value="ENSZALG00000011399.1"/>
</dbReference>
<proteinExistence type="predicted"/>
<accession>A0A8D2QGA9</accession>
<evidence type="ECO:0000256" key="2">
    <source>
        <dbReference type="SAM" id="Phobius"/>
    </source>
</evidence>
<name>A0A8D2QGA9_ZONAL</name>
<evidence type="ECO:0000313" key="4">
    <source>
        <dbReference type="Proteomes" id="UP000694413"/>
    </source>
</evidence>
<protein>
    <submittedName>
        <fullName evidence="3">Uncharacterized protein</fullName>
    </submittedName>
</protein>